<dbReference type="EMBL" id="CM042053">
    <property type="protein sequence ID" value="KAI3715208.1"/>
    <property type="molecule type" value="Genomic_DNA"/>
</dbReference>
<name>A0ACB9AZV9_ARCLA</name>
<sequence length="760" mass="87159">MWKLKLSKGDNDPWVRSVNHHIGRQFWEFDPSSGTPEERSEIENIREQFTRNRMNVKHSSDLVMRFQFARENRSEIRKLQVVEEDDVKDEVVVKTLKKALKFYSTLQGEDGSWPADYGGPLFLLPGLIIGLHVMGTMDVVLSVEHQKEIRRYIYNHQNVDGGWGLHIEGHSTMFCTALNYVSLRLLGERMDGGQGAMTKARTWILHHGTLTHIPSWGKFWLSVLGVYEWRGNNPLPPEIWLLPYCLPLHPGRMWCHTRMVYLPMSYLYGKRFVGPISSVVLSLRRELYKTIYHQVNWDMARNQCAKEDLYYPHPRIQDFLWGGLNNFVEPLLIQWPFSKLRNKALNTVMKHIHYEDQNSNYICIGPVNKVLNMLCCWVEDPKSPVNNLHLSRIKDYLWIAEDGMKMQGYNGSQLWDAVFSVQAIVATNLVDECGSMLWKAHKFIRNSQVRKNSSGGNIESWYRHLSRGGWPFSTPDNGWPTSDCTAEALKAVVMLAQMPSHIVGEAIAPECLYDAVHLLLTLQNGNGGFSSYELMRSYTWLEVINPAETFGDIMIDYPYVECTSAAVQGLRSFTKLYPNHHRAEIEACIDKAISFIEKLQLLDGSWYGSWGICYTYGTWFGIKGLIAGGKTYETSPSIRKACAFLLSKQLNSGGWGESYTSCQQKVYTNIEGNKVHITNTCWALLALIEAEQANRDPMPLHRAAKVLIDHQMENGDFPQQEIVGVFNKNCMISYSSYRNIFSIWGLGEYLNRVIRNKFAA</sequence>
<reference evidence="1 2" key="2">
    <citation type="journal article" date="2022" name="Mol. Ecol. Resour.">
        <title>The genomes of chicory, endive, great burdock and yacon provide insights into Asteraceae paleo-polyploidization history and plant inulin production.</title>
        <authorList>
            <person name="Fan W."/>
            <person name="Wang S."/>
            <person name="Wang H."/>
            <person name="Wang A."/>
            <person name="Jiang F."/>
            <person name="Liu H."/>
            <person name="Zhao H."/>
            <person name="Xu D."/>
            <person name="Zhang Y."/>
        </authorList>
    </citation>
    <scope>NUCLEOTIDE SEQUENCE [LARGE SCALE GENOMIC DNA]</scope>
    <source>
        <strain evidence="2">cv. Niubang</strain>
    </source>
</reference>
<proteinExistence type="predicted"/>
<evidence type="ECO:0000313" key="1">
    <source>
        <dbReference type="EMBL" id="KAI3715208.1"/>
    </source>
</evidence>
<accession>A0ACB9AZV9</accession>
<reference evidence="2" key="1">
    <citation type="journal article" date="2022" name="Mol. Ecol. Resour.">
        <title>The genomes of chicory, endive, great burdock and yacon provide insights into Asteraceae palaeo-polyploidization history and plant inulin production.</title>
        <authorList>
            <person name="Fan W."/>
            <person name="Wang S."/>
            <person name="Wang H."/>
            <person name="Wang A."/>
            <person name="Jiang F."/>
            <person name="Liu H."/>
            <person name="Zhao H."/>
            <person name="Xu D."/>
            <person name="Zhang Y."/>
        </authorList>
    </citation>
    <scope>NUCLEOTIDE SEQUENCE [LARGE SCALE GENOMIC DNA]</scope>
    <source>
        <strain evidence="2">cv. Niubang</strain>
    </source>
</reference>
<comment type="caution">
    <text evidence="1">The sequence shown here is derived from an EMBL/GenBank/DDBJ whole genome shotgun (WGS) entry which is preliminary data.</text>
</comment>
<protein>
    <submittedName>
        <fullName evidence="1">Uncharacterized protein</fullName>
    </submittedName>
</protein>
<gene>
    <name evidence="1" type="ORF">L6452_22180</name>
</gene>
<keyword evidence="2" id="KW-1185">Reference proteome</keyword>
<dbReference type="Proteomes" id="UP001055879">
    <property type="component" value="Linkage Group LG07"/>
</dbReference>
<evidence type="ECO:0000313" key="2">
    <source>
        <dbReference type="Proteomes" id="UP001055879"/>
    </source>
</evidence>
<organism evidence="1 2">
    <name type="scientific">Arctium lappa</name>
    <name type="common">Greater burdock</name>
    <name type="synonym">Lappa major</name>
    <dbReference type="NCBI Taxonomy" id="4217"/>
    <lineage>
        <taxon>Eukaryota</taxon>
        <taxon>Viridiplantae</taxon>
        <taxon>Streptophyta</taxon>
        <taxon>Embryophyta</taxon>
        <taxon>Tracheophyta</taxon>
        <taxon>Spermatophyta</taxon>
        <taxon>Magnoliopsida</taxon>
        <taxon>eudicotyledons</taxon>
        <taxon>Gunneridae</taxon>
        <taxon>Pentapetalae</taxon>
        <taxon>asterids</taxon>
        <taxon>campanulids</taxon>
        <taxon>Asterales</taxon>
        <taxon>Asteraceae</taxon>
        <taxon>Carduoideae</taxon>
        <taxon>Cardueae</taxon>
        <taxon>Arctiinae</taxon>
        <taxon>Arctium</taxon>
    </lineage>
</organism>